<name>A0ABN1VMK4_9ACTN</name>
<keyword evidence="11" id="KW-0411">Iron-sulfur</keyword>
<keyword evidence="3" id="KW-0285">Flavoprotein</keyword>
<dbReference type="Proteomes" id="UP001500037">
    <property type="component" value="Unassembled WGS sequence"/>
</dbReference>
<evidence type="ECO:0000313" key="16">
    <source>
        <dbReference type="EMBL" id="GAA1217295.1"/>
    </source>
</evidence>
<dbReference type="Gene3D" id="2.40.30.10">
    <property type="entry name" value="Translation factors"/>
    <property type="match status" value="1"/>
</dbReference>
<keyword evidence="9" id="KW-0560">Oxidoreductase</keyword>
<evidence type="ECO:0000256" key="1">
    <source>
        <dbReference type="ARBA" id="ARBA00001974"/>
    </source>
</evidence>
<gene>
    <name evidence="16" type="ORF">GCM10009665_03970</name>
</gene>
<evidence type="ECO:0000256" key="8">
    <source>
        <dbReference type="ARBA" id="ARBA00022989"/>
    </source>
</evidence>
<evidence type="ECO:0000256" key="3">
    <source>
        <dbReference type="ARBA" id="ARBA00022630"/>
    </source>
</evidence>
<dbReference type="RefSeq" id="WP_344438254.1">
    <property type="nucleotide sequence ID" value="NZ_BAAALF010000003.1"/>
</dbReference>
<dbReference type="PANTHER" id="PTHR47354:SF8">
    <property type="entry name" value="1,2-PHENYLACETYL-COA EPOXIDASE, SUBUNIT E"/>
    <property type="match status" value="1"/>
</dbReference>
<dbReference type="Pfam" id="PF01794">
    <property type="entry name" value="Ferric_reduct"/>
    <property type="match status" value="1"/>
</dbReference>
<evidence type="ECO:0000256" key="7">
    <source>
        <dbReference type="ARBA" id="ARBA00022827"/>
    </source>
</evidence>
<dbReference type="InterPro" id="IPR050415">
    <property type="entry name" value="MRET"/>
</dbReference>
<evidence type="ECO:0000256" key="4">
    <source>
        <dbReference type="ARBA" id="ARBA00022692"/>
    </source>
</evidence>
<reference evidence="16 17" key="1">
    <citation type="journal article" date="2019" name="Int. J. Syst. Evol. Microbiol.">
        <title>The Global Catalogue of Microorganisms (GCM) 10K type strain sequencing project: providing services to taxonomists for standard genome sequencing and annotation.</title>
        <authorList>
            <consortium name="The Broad Institute Genomics Platform"/>
            <consortium name="The Broad Institute Genome Sequencing Center for Infectious Disease"/>
            <person name="Wu L."/>
            <person name="Ma J."/>
        </authorList>
    </citation>
    <scope>NUCLEOTIDE SEQUENCE [LARGE SCALE GENOMIC DNA]</scope>
    <source>
        <strain evidence="16 17">JCM 13004</strain>
    </source>
</reference>
<dbReference type="EMBL" id="BAAALF010000003">
    <property type="protein sequence ID" value="GAA1217295.1"/>
    <property type="molecule type" value="Genomic_DNA"/>
</dbReference>
<evidence type="ECO:0000256" key="12">
    <source>
        <dbReference type="ARBA" id="ARBA00023136"/>
    </source>
</evidence>
<comment type="subcellular location">
    <subcellularLocation>
        <location evidence="2">Membrane</location>
        <topology evidence="2">Multi-pass membrane protein</topology>
    </subcellularLocation>
</comment>
<feature type="transmembrane region" description="Helical" evidence="14">
    <location>
        <begin position="122"/>
        <end position="139"/>
    </location>
</feature>
<keyword evidence="8 14" id="KW-1133">Transmembrane helix</keyword>
<sequence>MSTAAHRRNRPATPAPHRSGPRLPGPRPSRPRLPDLLHAARPGVLPLLAAAGAAIVLALWWRDTYAVTGAAEWLTGGARITGLLAGYLAPLLLLLMARIPVLEREVGADRLARWHALGGRHLVALVAAHVSLVIWGYALTAHQGVVGEGVEMVLHYPEMLKATAGTVLMLGTGALSARIARRRLGYEAWYYLHLATYLAITLAFAHQLANGADLAEGVGRFGWYLLYLGTFALLGWYRLVVPFLRDRRHRLRVAEVRPEADGVVSVFLTGRRLDELRCEPGQFFRLQFMAGRLRWAANPYSLSAPPHPRFLRFTVKDLGGHSAAVAALRPGVRVRAEGPYGAFTGHRRRARRVLLIAAGVGITPIRALFETLPAGPGELTLLYRARDEHEVLFRTELAAVAARRRAQLHLLLGSRTQPGNTLSAAELAELVPKLTEHEVFLCGPPELTAHAVRELRAAGVPRHRIHHESFVL</sequence>
<comment type="cofactor">
    <cofactor evidence="1">
        <name>FAD</name>
        <dbReference type="ChEBI" id="CHEBI:57692"/>
    </cofactor>
</comment>
<feature type="transmembrane region" description="Helical" evidence="14">
    <location>
        <begin position="189"/>
        <end position="209"/>
    </location>
</feature>
<evidence type="ECO:0000256" key="2">
    <source>
        <dbReference type="ARBA" id="ARBA00004141"/>
    </source>
</evidence>
<evidence type="ECO:0000256" key="14">
    <source>
        <dbReference type="SAM" id="Phobius"/>
    </source>
</evidence>
<dbReference type="PROSITE" id="PS51384">
    <property type="entry name" value="FAD_FR"/>
    <property type="match status" value="1"/>
</dbReference>
<dbReference type="Gene3D" id="3.40.50.80">
    <property type="entry name" value="Nucleotide-binding domain of ferredoxin-NADP reductase (FNR) module"/>
    <property type="match status" value="1"/>
</dbReference>
<organism evidence="16 17">
    <name type="scientific">Kitasatospora nipponensis</name>
    <dbReference type="NCBI Taxonomy" id="258049"/>
    <lineage>
        <taxon>Bacteria</taxon>
        <taxon>Bacillati</taxon>
        <taxon>Actinomycetota</taxon>
        <taxon>Actinomycetes</taxon>
        <taxon>Kitasatosporales</taxon>
        <taxon>Streptomycetaceae</taxon>
        <taxon>Kitasatospora</taxon>
    </lineage>
</organism>
<evidence type="ECO:0000256" key="11">
    <source>
        <dbReference type="ARBA" id="ARBA00023014"/>
    </source>
</evidence>
<dbReference type="InterPro" id="IPR013130">
    <property type="entry name" value="Fe3_Rdtase_TM_dom"/>
</dbReference>
<evidence type="ECO:0000256" key="6">
    <source>
        <dbReference type="ARBA" id="ARBA00022723"/>
    </source>
</evidence>
<feature type="transmembrane region" description="Helical" evidence="14">
    <location>
        <begin position="221"/>
        <end position="240"/>
    </location>
</feature>
<evidence type="ECO:0000256" key="10">
    <source>
        <dbReference type="ARBA" id="ARBA00023004"/>
    </source>
</evidence>
<feature type="transmembrane region" description="Helical" evidence="14">
    <location>
        <begin position="353"/>
        <end position="369"/>
    </location>
</feature>
<protein>
    <submittedName>
        <fullName evidence="16">Ferredoxin reductase family protein</fullName>
    </submittedName>
</protein>
<dbReference type="PRINTS" id="PR00410">
    <property type="entry name" value="PHEHYDRXLASE"/>
</dbReference>
<feature type="compositionally biased region" description="Basic residues" evidence="13">
    <location>
        <begin position="1"/>
        <end position="10"/>
    </location>
</feature>
<dbReference type="InterPro" id="IPR017938">
    <property type="entry name" value="Riboflavin_synthase-like_b-brl"/>
</dbReference>
<dbReference type="SUPFAM" id="SSF63380">
    <property type="entry name" value="Riboflavin synthase domain-like"/>
    <property type="match status" value="1"/>
</dbReference>
<keyword evidence="5" id="KW-0001">2Fe-2S</keyword>
<feature type="transmembrane region" description="Helical" evidence="14">
    <location>
        <begin position="80"/>
        <end position="101"/>
    </location>
</feature>
<dbReference type="SUPFAM" id="SSF52343">
    <property type="entry name" value="Ferredoxin reductase-like, C-terminal NADP-linked domain"/>
    <property type="match status" value="1"/>
</dbReference>
<keyword evidence="6" id="KW-0479">Metal-binding</keyword>
<keyword evidence="7" id="KW-0274">FAD</keyword>
<evidence type="ECO:0000259" key="15">
    <source>
        <dbReference type="PROSITE" id="PS51384"/>
    </source>
</evidence>
<feature type="domain" description="FAD-binding FR-type" evidence="15">
    <location>
        <begin position="246"/>
        <end position="346"/>
    </location>
</feature>
<dbReference type="Pfam" id="PF00175">
    <property type="entry name" value="NAD_binding_1"/>
    <property type="match status" value="1"/>
</dbReference>
<keyword evidence="10" id="KW-0408">Iron</keyword>
<keyword evidence="12 14" id="KW-0472">Membrane</keyword>
<dbReference type="PANTHER" id="PTHR47354">
    <property type="entry name" value="NADH OXIDOREDUCTASE HCR"/>
    <property type="match status" value="1"/>
</dbReference>
<accession>A0ABN1VMK4</accession>
<evidence type="ECO:0000313" key="17">
    <source>
        <dbReference type="Proteomes" id="UP001500037"/>
    </source>
</evidence>
<dbReference type="InterPro" id="IPR039261">
    <property type="entry name" value="FNR_nucleotide-bd"/>
</dbReference>
<evidence type="ECO:0000256" key="13">
    <source>
        <dbReference type="SAM" id="MobiDB-lite"/>
    </source>
</evidence>
<dbReference type="InterPro" id="IPR017927">
    <property type="entry name" value="FAD-bd_FR_type"/>
</dbReference>
<keyword evidence="4 14" id="KW-0812">Transmembrane</keyword>
<evidence type="ECO:0000256" key="9">
    <source>
        <dbReference type="ARBA" id="ARBA00023002"/>
    </source>
</evidence>
<feature type="transmembrane region" description="Helical" evidence="14">
    <location>
        <begin position="159"/>
        <end position="177"/>
    </location>
</feature>
<proteinExistence type="predicted"/>
<feature type="region of interest" description="Disordered" evidence="13">
    <location>
        <begin position="1"/>
        <end position="32"/>
    </location>
</feature>
<feature type="transmembrane region" description="Helical" evidence="14">
    <location>
        <begin position="39"/>
        <end position="60"/>
    </location>
</feature>
<keyword evidence="17" id="KW-1185">Reference proteome</keyword>
<dbReference type="InterPro" id="IPR001433">
    <property type="entry name" value="OxRdtase_FAD/NAD-bd"/>
</dbReference>
<evidence type="ECO:0000256" key="5">
    <source>
        <dbReference type="ARBA" id="ARBA00022714"/>
    </source>
</evidence>
<comment type="caution">
    <text evidence="16">The sequence shown here is derived from an EMBL/GenBank/DDBJ whole genome shotgun (WGS) entry which is preliminary data.</text>
</comment>